<reference evidence="7" key="1">
    <citation type="submission" date="2022-03" db="EMBL/GenBank/DDBJ databases">
        <authorList>
            <person name="Lindestad O."/>
        </authorList>
    </citation>
    <scope>NUCLEOTIDE SEQUENCE</scope>
</reference>
<evidence type="ECO:0000256" key="3">
    <source>
        <dbReference type="ARBA" id="ARBA00022989"/>
    </source>
</evidence>
<keyword evidence="6" id="KW-0732">Signal</keyword>
<evidence type="ECO:0000313" key="7">
    <source>
        <dbReference type="EMBL" id="CAH2232848.1"/>
    </source>
</evidence>
<dbReference type="OrthoDB" id="6415790at2759"/>
<dbReference type="SUPFAM" id="SSF103473">
    <property type="entry name" value="MFS general substrate transporter"/>
    <property type="match status" value="1"/>
</dbReference>
<feature type="transmembrane region" description="Helical" evidence="5">
    <location>
        <begin position="109"/>
        <end position="127"/>
    </location>
</feature>
<name>A0A8S4R9T3_9NEOP</name>
<feature type="chain" id="PRO_5035869327" evidence="6">
    <location>
        <begin position="17"/>
        <end position="545"/>
    </location>
</feature>
<dbReference type="InterPro" id="IPR004752">
    <property type="entry name" value="AmpG_permease/AT-1"/>
</dbReference>
<keyword evidence="8" id="KW-1185">Reference proteome</keyword>
<evidence type="ECO:0000256" key="6">
    <source>
        <dbReference type="SAM" id="SignalP"/>
    </source>
</evidence>
<keyword evidence="4 5" id="KW-0472">Membrane</keyword>
<dbReference type="GO" id="GO:0016020">
    <property type="term" value="C:membrane"/>
    <property type="evidence" value="ECO:0007669"/>
    <property type="project" value="UniProtKB-SubCell"/>
</dbReference>
<dbReference type="InterPro" id="IPR036259">
    <property type="entry name" value="MFS_trans_sf"/>
</dbReference>
<dbReference type="Gene3D" id="1.20.1250.20">
    <property type="entry name" value="MFS general substrate transporter like domains"/>
    <property type="match status" value="1"/>
</dbReference>
<comment type="caution">
    <text evidence="7">The sequence shown here is derived from an EMBL/GenBank/DDBJ whole genome shotgun (WGS) entry which is preliminary data.</text>
</comment>
<feature type="transmembrane region" description="Helical" evidence="5">
    <location>
        <begin position="244"/>
        <end position="267"/>
    </location>
</feature>
<dbReference type="EMBL" id="CAKXAJ010024920">
    <property type="protein sequence ID" value="CAH2232848.1"/>
    <property type="molecule type" value="Genomic_DNA"/>
</dbReference>
<feature type="signal peptide" evidence="6">
    <location>
        <begin position="1"/>
        <end position="16"/>
    </location>
</feature>
<feature type="transmembrane region" description="Helical" evidence="5">
    <location>
        <begin position="505"/>
        <end position="523"/>
    </location>
</feature>
<dbReference type="Pfam" id="PF13000">
    <property type="entry name" value="Acatn"/>
    <property type="match status" value="2"/>
</dbReference>
<keyword evidence="2 5" id="KW-0812">Transmembrane</keyword>
<evidence type="ECO:0000313" key="8">
    <source>
        <dbReference type="Proteomes" id="UP000838756"/>
    </source>
</evidence>
<feature type="transmembrane region" description="Helical" evidence="5">
    <location>
        <begin position="207"/>
        <end position="224"/>
    </location>
</feature>
<accession>A0A8S4R9T3</accession>
<evidence type="ECO:0000256" key="4">
    <source>
        <dbReference type="ARBA" id="ARBA00023136"/>
    </source>
</evidence>
<proteinExistence type="predicted"/>
<evidence type="ECO:0000256" key="2">
    <source>
        <dbReference type="ARBA" id="ARBA00022692"/>
    </source>
</evidence>
<dbReference type="GO" id="GO:0008521">
    <property type="term" value="F:acetyl-CoA transmembrane transporter activity"/>
    <property type="evidence" value="ECO:0007669"/>
    <property type="project" value="InterPro"/>
</dbReference>
<feature type="transmembrane region" description="Helical" evidence="5">
    <location>
        <begin position="67"/>
        <end position="89"/>
    </location>
</feature>
<keyword evidence="3 5" id="KW-1133">Transmembrane helix</keyword>
<dbReference type="InterPro" id="IPR024371">
    <property type="entry name" value="AcetylCoA_trans_1-like"/>
</dbReference>
<dbReference type="Proteomes" id="UP000838756">
    <property type="component" value="Unassembled WGS sequence"/>
</dbReference>
<comment type="subcellular location">
    <subcellularLocation>
        <location evidence="1">Membrane</location>
        <topology evidence="1">Multi-pass membrane protein</topology>
    </subcellularLocation>
</comment>
<evidence type="ECO:0000256" key="5">
    <source>
        <dbReference type="SAM" id="Phobius"/>
    </source>
</evidence>
<evidence type="ECO:0000256" key="1">
    <source>
        <dbReference type="ARBA" id="ARBA00004141"/>
    </source>
</evidence>
<feature type="transmembrane region" description="Helical" evidence="5">
    <location>
        <begin position="378"/>
        <end position="395"/>
    </location>
</feature>
<dbReference type="GO" id="GO:0035348">
    <property type="term" value="P:acetyl-CoA transmembrane transport"/>
    <property type="evidence" value="ECO:0007669"/>
    <property type="project" value="InterPro"/>
</dbReference>
<feature type="transmembrane region" description="Helical" evidence="5">
    <location>
        <begin position="339"/>
        <end position="358"/>
    </location>
</feature>
<dbReference type="AlphaFoldDB" id="A0A8S4R9T3"/>
<dbReference type="PANTHER" id="PTHR12778">
    <property type="entry name" value="SOLUTE CARRIER FAMILY 33 ACETYL-COA TRANSPORTER -RELATED"/>
    <property type="match status" value="1"/>
</dbReference>
<sequence length="545" mass="60279">MLFVLMPLYLSCVISTLEPVKIKAIQTAIMSLTKRKRSLDKEELLENGDPSNNSQSNIKGDELNISVLLFLYTLQGIPLGLAGAIPMLLQNRGITYTQQAEFSFVNWPFSVKLLWAPIVDAMFWPEFGRRKTWLVPVQYLIGIFMIIMSSSVTSWLGSESEPPSMMILTMSFLMLNFLAATQDIAVDGWALTMLKRCNVGHASTCNTVGQTAGFFLGYVLFLALESPYFCNKYLRTVPEDTGLVTLSSFLLFWGWVFIVTTTIIAIFKHEANDTVSSNESQVKGMKDIVNAYKQLYTIVKLPAVRTLALVLFTAKLGFSASDAVSGLKLVEAGVPREDLALLAVPLVPVQIIMPVILAKHTTGPAPLSLWLRAYPLRLLVGPLSAALVALTPTLLGDSGPSYFYLCILMALYVFHQTCLYCMFVAVMAFFAKVSDPAVGGTYMTLLNTVSNLGTNWPNTLALWAIDHLTYKTCSAPELTDNTCATQQETDVCKNNGGTCNIQIDGFYIEVVLCLVAGFLWLQWGKKTIKRLQRLPASAWQIGRNR</sequence>
<feature type="transmembrane region" description="Helical" evidence="5">
    <location>
        <begin position="139"/>
        <end position="158"/>
    </location>
</feature>
<protein>
    <submittedName>
        <fullName evidence="7">Jg16608 protein</fullName>
    </submittedName>
</protein>
<gene>
    <name evidence="7" type="primary">jg16608</name>
    <name evidence="7" type="ORF">PAEG_LOCUS11023</name>
</gene>
<organism evidence="7 8">
    <name type="scientific">Pararge aegeria aegeria</name>
    <dbReference type="NCBI Taxonomy" id="348720"/>
    <lineage>
        <taxon>Eukaryota</taxon>
        <taxon>Metazoa</taxon>
        <taxon>Ecdysozoa</taxon>
        <taxon>Arthropoda</taxon>
        <taxon>Hexapoda</taxon>
        <taxon>Insecta</taxon>
        <taxon>Pterygota</taxon>
        <taxon>Neoptera</taxon>
        <taxon>Endopterygota</taxon>
        <taxon>Lepidoptera</taxon>
        <taxon>Glossata</taxon>
        <taxon>Ditrysia</taxon>
        <taxon>Papilionoidea</taxon>
        <taxon>Nymphalidae</taxon>
        <taxon>Satyrinae</taxon>
        <taxon>Satyrini</taxon>
        <taxon>Parargina</taxon>
        <taxon>Pararge</taxon>
    </lineage>
</organism>
<dbReference type="PANTHER" id="PTHR12778:SF9">
    <property type="entry name" value="ACETYL-COENZYME A TRANSPORTER 1"/>
    <property type="match status" value="1"/>
</dbReference>
<feature type="transmembrane region" description="Helical" evidence="5">
    <location>
        <begin position="402"/>
        <end position="431"/>
    </location>
</feature>